<dbReference type="InterPro" id="IPR038488">
    <property type="entry name" value="Integrase_DNA-bd_sf"/>
</dbReference>
<feature type="domain" description="Core-binding (CB)" evidence="7">
    <location>
        <begin position="100"/>
        <end position="181"/>
    </location>
</feature>
<dbReference type="GO" id="GO:0006310">
    <property type="term" value="P:DNA recombination"/>
    <property type="evidence" value="ECO:0007669"/>
    <property type="project" value="UniProtKB-KW"/>
</dbReference>
<protein>
    <submittedName>
        <fullName evidence="8">Integrase</fullName>
    </submittedName>
</protein>
<dbReference type="Pfam" id="PF13356">
    <property type="entry name" value="Arm-DNA-bind_3"/>
    <property type="match status" value="1"/>
</dbReference>
<accession>A0A562P467</accession>
<dbReference type="Gene3D" id="1.10.443.10">
    <property type="entry name" value="Intergrase catalytic core"/>
    <property type="match status" value="1"/>
</dbReference>
<dbReference type="PROSITE" id="PS51900">
    <property type="entry name" value="CB"/>
    <property type="match status" value="1"/>
</dbReference>
<reference evidence="8 9" key="1">
    <citation type="journal article" date="2015" name="Stand. Genomic Sci.">
        <title>Genomic Encyclopedia of Bacterial and Archaeal Type Strains, Phase III: the genomes of soil and plant-associated and newly described type strains.</title>
        <authorList>
            <person name="Whitman W.B."/>
            <person name="Woyke T."/>
            <person name="Klenk H.P."/>
            <person name="Zhou Y."/>
            <person name="Lilburn T.G."/>
            <person name="Beck B.J."/>
            <person name="De Vos P."/>
            <person name="Vandamme P."/>
            <person name="Eisen J.A."/>
            <person name="Garrity G."/>
            <person name="Hugenholtz P."/>
            <person name="Kyrpides N.C."/>
        </authorList>
    </citation>
    <scope>NUCLEOTIDE SEQUENCE [LARGE SCALE GENOMIC DNA]</scope>
    <source>
        <strain evidence="8 9">CGMCC 1.2546</strain>
    </source>
</reference>
<feature type="domain" description="Tyr recombinase" evidence="6">
    <location>
        <begin position="212"/>
        <end position="385"/>
    </location>
</feature>
<dbReference type="Pfam" id="PF22022">
    <property type="entry name" value="Phage_int_M"/>
    <property type="match status" value="1"/>
</dbReference>
<dbReference type="Gene3D" id="1.10.150.130">
    <property type="match status" value="1"/>
</dbReference>
<keyword evidence="2" id="KW-0229">DNA integration</keyword>
<dbReference type="SUPFAM" id="SSF56349">
    <property type="entry name" value="DNA breaking-rejoining enzymes"/>
    <property type="match status" value="1"/>
</dbReference>
<evidence type="ECO:0000256" key="1">
    <source>
        <dbReference type="ARBA" id="ARBA00008857"/>
    </source>
</evidence>
<comment type="similarity">
    <text evidence="1">Belongs to the 'phage' integrase family.</text>
</comment>
<dbReference type="PANTHER" id="PTHR30629">
    <property type="entry name" value="PROPHAGE INTEGRASE"/>
    <property type="match status" value="1"/>
</dbReference>
<dbReference type="InterPro" id="IPR050808">
    <property type="entry name" value="Phage_Integrase"/>
</dbReference>
<gene>
    <name evidence="8" type="ORF">IQ26_01982</name>
</gene>
<dbReference type="Pfam" id="PF00589">
    <property type="entry name" value="Phage_integrase"/>
    <property type="match status" value="1"/>
</dbReference>
<keyword evidence="4" id="KW-0233">DNA recombination</keyword>
<dbReference type="PANTHER" id="PTHR30629:SF2">
    <property type="entry name" value="PROPHAGE INTEGRASE INTS-RELATED"/>
    <property type="match status" value="1"/>
</dbReference>
<dbReference type="InterPro" id="IPR044068">
    <property type="entry name" value="CB"/>
</dbReference>
<evidence type="ECO:0000259" key="6">
    <source>
        <dbReference type="PROSITE" id="PS51898"/>
    </source>
</evidence>
<dbReference type="EMBL" id="VLKT01000010">
    <property type="protein sequence ID" value="TWI39133.1"/>
    <property type="molecule type" value="Genomic_DNA"/>
</dbReference>
<dbReference type="PROSITE" id="PS51898">
    <property type="entry name" value="TYR_RECOMBINASE"/>
    <property type="match status" value="1"/>
</dbReference>
<evidence type="ECO:0000313" key="8">
    <source>
        <dbReference type="EMBL" id="TWI39133.1"/>
    </source>
</evidence>
<dbReference type="CDD" id="cd00801">
    <property type="entry name" value="INT_P4_C"/>
    <property type="match status" value="1"/>
</dbReference>
<evidence type="ECO:0000256" key="5">
    <source>
        <dbReference type="PROSITE-ProRule" id="PRU01248"/>
    </source>
</evidence>
<evidence type="ECO:0000256" key="4">
    <source>
        <dbReference type="ARBA" id="ARBA00023172"/>
    </source>
</evidence>
<organism evidence="8 9">
    <name type="scientific">Mesorhizobium tianshanense</name>
    <dbReference type="NCBI Taxonomy" id="39844"/>
    <lineage>
        <taxon>Bacteria</taxon>
        <taxon>Pseudomonadati</taxon>
        <taxon>Pseudomonadota</taxon>
        <taxon>Alphaproteobacteria</taxon>
        <taxon>Hyphomicrobiales</taxon>
        <taxon>Phyllobacteriaceae</taxon>
        <taxon>Mesorhizobium</taxon>
    </lineage>
</organism>
<proteinExistence type="inferred from homology"/>
<dbReference type="GO" id="GO:0003677">
    <property type="term" value="F:DNA binding"/>
    <property type="evidence" value="ECO:0007669"/>
    <property type="project" value="UniProtKB-UniRule"/>
</dbReference>
<sequence>MQINRLSVAAVNAKTKPGLYADGLGLYLQVAKGGAKSWIFRYMLAGRPRKMGLGSVNTVSLKLARERAGEARLKLLDADDPIEKRKAERLEKLAASSTVLSFKEAAGQYIKAHRSGWKNVKHAGQWKATLETYVYPVFGDLAVSRVDVALVLKALEAIWTSKPETATRVRGRIESILDWATARGYRHGDNPARWRGHLDKLLPARSKVAKVKHHAALPYAEIGAFVGDVRKMEGVSPKALEFAILTATRTGEVVGARWPEIDIENALWTIPADRMKAGKEHRVPLSDRALEILKSLPREKDNDSVFIGDKAGKPLSNMALLMTLRRMERADLTTHGFRSTFRDWAAEQTAYPNEMLEMALAHTVSDKTEAAYRRGDLMEKRRRLMSDWATYCAAPAKTGNVVAIRGGANV</sequence>
<dbReference type="OrthoDB" id="9795573at2"/>
<evidence type="ECO:0000256" key="3">
    <source>
        <dbReference type="ARBA" id="ARBA00023125"/>
    </source>
</evidence>
<keyword evidence="9" id="KW-1185">Reference proteome</keyword>
<dbReference type="AlphaFoldDB" id="A0A562P467"/>
<dbReference type="RefSeq" id="WP_145716352.1">
    <property type="nucleotide sequence ID" value="NZ_BSPF01000131.1"/>
</dbReference>
<evidence type="ECO:0000256" key="2">
    <source>
        <dbReference type="ARBA" id="ARBA00022908"/>
    </source>
</evidence>
<evidence type="ECO:0000259" key="7">
    <source>
        <dbReference type="PROSITE" id="PS51900"/>
    </source>
</evidence>
<dbReference type="InterPro" id="IPR002104">
    <property type="entry name" value="Integrase_catalytic"/>
</dbReference>
<dbReference type="Proteomes" id="UP000317122">
    <property type="component" value="Unassembled WGS sequence"/>
</dbReference>
<dbReference type="InterPro" id="IPR025166">
    <property type="entry name" value="Integrase_DNA_bind_dom"/>
</dbReference>
<dbReference type="GO" id="GO:0015074">
    <property type="term" value="P:DNA integration"/>
    <property type="evidence" value="ECO:0007669"/>
    <property type="project" value="UniProtKB-KW"/>
</dbReference>
<dbReference type="InterPro" id="IPR013762">
    <property type="entry name" value="Integrase-like_cat_sf"/>
</dbReference>
<name>A0A562P467_9HYPH</name>
<dbReference type="InterPro" id="IPR053876">
    <property type="entry name" value="Phage_int_M"/>
</dbReference>
<evidence type="ECO:0000313" key="9">
    <source>
        <dbReference type="Proteomes" id="UP000317122"/>
    </source>
</evidence>
<dbReference type="Gene3D" id="3.30.160.390">
    <property type="entry name" value="Integrase, DNA-binding domain"/>
    <property type="match status" value="1"/>
</dbReference>
<dbReference type="InterPro" id="IPR011010">
    <property type="entry name" value="DNA_brk_join_enz"/>
</dbReference>
<dbReference type="InterPro" id="IPR010998">
    <property type="entry name" value="Integrase_recombinase_N"/>
</dbReference>
<comment type="caution">
    <text evidence="8">The sequence shown here is derived from an EMBL/GenBank/DDBJ whole genome shotgun (WGS) entry which is preliminary data.</text>
</comment>
<keyword evidence="3 5" id="KW-0238">DNA-binding</keyword>